<proteinExistence type="inferred from homology"/>
<keyword evidence="5 10" id="KW-0472">Membrane</keyword>
<evidence type="ECO:0000313" key="11">
    <source>
        <dbReference type="EMBL" id="QGG96910.1"/>
    </source>
</evidence>
<dbReference type="Pfam" id="PF02537">
    <property type="entry name" value="CRCB"/>
    <property type="match status" value="1"/>
</dbReference>
<sequence length="149" mass="14791">MAARGTGVARTADRRDPRPGVSGRALLVVAAVLGAATRWGIGELLDTGTEGVGWATLVANVLGCLLLGIATHDVVARPSRARLGRWQAAAAGFCGGLSTFSTLVVRTAEALGDGRPADGLADLALSVGAGLAAVALGTALGRRLVGANP</sequence>
<feature type="binding site" evidence="10">
    <location>
        <position position="95"/>
    </location>
    <ligand>
        <name>Na(+)</name>
        <dbReference type="ChEBI" id="CHEBI:29101"/>
        <note>structural</note>
    </ligand>
</feature>
<evidence type="ECO:0000256" key="3">
    <source>
        <dbReference type="ARBA" id="ARBA00022692"/>
    </source>
</evidence>
<gene>
    <name evidence="10" type="primary">fluC</name>
    <name evidence="10" type="synonym">crcB</name>
    <name evidence="11" type="ORF">GH723_00530</name>
</gene>
<dbReference type="PANTHER" id="PTHR28259:SF1">
    <property type="entry name" value="FLUORIDE EXPORT PROTEIN 1-RELATED"/>
    <property type="match status" value="1"/>
</dbReference>
<dbReference type="InterPro" id="IPR003691">
    <property type="entry name" value="FluC"/>
</dbReference>
<keyword evidence="10" id="KW-0915">Sodium</keyword>
<evidence type="ECO:0000256" key="4">
    <source>
        <dbReference type="ARBA" id="ARBA00022989"/>
    </source>
</evidence>
<feature type="transmembrane region" description="Helical" evidence="10">
    <location>
        <begin position="88"/>
        <end position="108"/>
    </location>
</feature>
<organism evidence="11 12">
    <name type="scientific">Actinomarinicola tropica</name>
    <dbReference type="NCBI Taxonomy" id="2789776"/>
    <lineage>
        <taxon>Bacteria</taxon>
        <taxon>Bacillati</taxon>
        <taxon>Actinomycetota</taxon>
        <taxon>Acidimicrobiia</taxon>
        <taxon>Acidimicrobiales</taxon>
        <taxon>Iamiaceae</taxon>
        <taxon>Actinomarinicola</taxon>
    </lineage>
</organism>
<keyword evidence="2 10" id="KW-1003">Cell membrane</keyword>
<accession>A0A5Q2RSM5</accession>
<evidence type="ECO:0000256" key="8">
    <source>
        <dbReference type="ARBA" id="ARBA00035585"/>
    </source>
</evidence>
<comment type="function">
    <text evidence="9 10">Fluoride-specific ion channel. Important for reducing fluoride concentration in the cell, thus reducing its toxicity.</text>
</comment>
<dbReference type="GO" id="GO:0062054">
    <property type="term" value="F:fluoride channel activity"/>
    <property type="evidence" value="ECO:0007669"/>
    <property type="project" value="UniProtKB-UniRule"/>
</dbReference>
<keyword evidence="6 10" id="KW-0407">Ion channel</keyword>
<evidence type="ECO:0000313" key="12">
    <source>
        <dbReference type="Proteomes" id="UP000334019"/>
    </source>
</evidence>
<evidence type="ECO:0000256" key="7">
    <source>
        <dbReference type="ARBA" id="ARBA00035120"/>
    </source>
</evidence>
<keyword evidence="10" id="KW-0406">Ion transport</keyword>
<keyword evidence="10" id="KW-0479">Metal-binding</keyword>
<dbReference type="GO" id="GO:0140114">
    <property type="term" value="P:cellular detoxification of fluoride"/>
    <property type="evidence" value="ECO:0007669"/>
    <property type="project" value="UniProtKB-UniRule"/>
</dbReference>
<dbReference type="Proteomes" id="UP000334019">
    <property type="component" value="Chromosome"/>
</dbReference>
<feature type="transmembrane region" description="Helical" evidence="10">
    <location>
        <begin position="21"/>
        <end position="41"/>
    </location>
</feature>
<protein>
    <recommendedName>
        <fullName evidence="10">Fluoride-specific ion channel FluC</fullName>
    </recommendedName>
</protein>
<reference evidence="11 12" key="1">
    <citation type="submission" date="2019-11" db="EMBL/GenBank/DDBJ databases">
        <authorList>
            <person name="He Y."/>
        </authorList>
    </citation>
    <scope>NUCLEOTIDE SEQUENCE [LARGE SCALE GENOMIC DNA]</scope>
    <source>
        <strain evidence="11 12">SCSIO 58843</strain>
    </source>
</reference>
<dbReference type="PANTHER" id="PTHR28259">
    <property type="entry name" value="FLUORIDE EXPORT PROTEIN 1-RELATED"/>
    <property type="match status" value="1"/>
</dbReference>
<comment type="subcellular location">
    <subcellularLocation>
        <location evidence="1 10">Cell membrane</location>
        <topology evidence="1 10">Multi-pass membrane protein</topology>
    </subcellularLocation>
</comment>
<dbReference type="GO" id="GO:0005886">
    <property type="term" value="C:plasma membrane"/>
    <property type="evidence" value="ECO:0007669"/>
    <property type="project" value="UniProtKB-SubCell"/>
</dbReference>
<dbReference type="HAMAP" id="MF_00454">
    <property type="entry name" value="FluC"/>
    <property type="match status" value="1"/>
</dbReference>
<keyword evidence="10" id="KW-0813">Transport</keyword>
<keyword evidence="4 10" id="KW-1133">Transmembrane helix</keyword>
<comment type="similarity">
    <text evidence="7 10">Belongs to the fluoride channel Fluc/FEX (TC 1.A.43) family.</text>
</comment>
<keyword evidence="12" id="KW-1185">Reference proteome</keyword>
<evidence type="ECO:0000256" key="10">
    <source>
        <dbReference type="HAMAP-Rule" id="MF_00454"/>
    </source>
</evidence>
<feature type="transmembrane region" description="Helical" evidence="10">
    <location>
        <begin position="53"/>
        <end position="76"/>
    </location>
</feature>
<feature type="binding site" evidence="10">
    <location>
        <position position="98"/>
    </location>
    <ligand>
        <name>Na(+)</name>
        <dbReference type="ChEBI" id="CHEBI:29101"/>
        <note>structural</note>
    </ligand>
</feature>
<evidence type="ECO:0000256" key="5">
    <source>
        <dbReference type="ARBA" id="ARBA00023136"/>
    </source>
</evidence>
<evidence type="ECO:0000256" key="9">
    <source>
        <dbReference type="ARBA" id="ARBA00049940"/>
    </source>
</evidence>
<comment type="catalytic activity">
    <reaction evidence="8">
        <text>fluoride(in) = fluoride(out)</text>
        <dbReference type="Rhea" id="RHEA:76159"/>
        <dbReference type="ChEBI" id="CHEBI:17051"/>
    </reaction>
    <physiologicalReaction direction="left-to-right" evidence="8">
        <dbReference type="Rhea" id="RHEA:76160"/>
    </physiologicalReaction>
</comment>
<name>A0A5Q2RSM5_9ACTN</name>
<comment type="activity regulation">
    <text evidence="10">Na(+) is not transported, but it plays an essential structural role and its presence is essential for fluoride channel function.</text>
</comment>
<dbReference type="GO" id="GO:0046872">
    <property type="term" value="F:metal ion binding"/>
    <property type="evidence" value="ECO:0007669"/>
    <property type="project" value="UniProtKB-KW"/>
</dbReference>
<feature type="transmembrane region" description="Helical" evidence="10">
    <location>
        <begin position="120"/>
        <end position="140"/>
    </location>
</feature>
<dbReference type="EMBL" id="CP045851">
    <property type="protein sequence ID" value="QGG96910.1"/>
    <property type="molecule type" value="Genomic_DNA"/>
</dbReference>
<keyword evidence="3 10" id="KW-0812">Transmembrane</keyword>
<dbReference type="KEGG" id="atq:GH723_00530"/>
<evidence type="ECO:0000256" key="1">
    <source>
        <dbReference type="ARBA" id="ARBA00004651"/>
    </source>
</evidence>
<dbReference type="AlphaFoldDB" id="A0A5Q2RSM5"/>
<evidence type="ECO:0000256" key="6">
    <source>
        <dbReference type="ARBA" id="ARBA00023303"/>
    </source>
</evidence>
<evidence type="ECO:0000256" key="2">
    <source>
        <dbReference type="ARBA" id="ARBA00022475"/>
    </source>
</evidence>